<reference evidence="1 2" key="1">
    <citation type="journal article" date="2003" name="Nature">
        <title>The genome sequence of the filamentous fungus Neurospora crassa.</title>
        <authorList>
            <person name="Galagan J.E."/>
            <person name="Calvo S.E."/>
            <person name="Borkovich K.A."/>
            <person name="Selker E.U."/>
            <person name="Read N.D."/>
            <person name="Jaffe D."/>
            <person name="FitzHugh W."/>
            <person name="Ma L.J."/>
            <person name="Smirnov S."/>
            <person name="Purcell S."/>
            <person name="Rehman B."/>
            <person name="Elkins T."/>
            <person name="Engels R."/>
            <person name="Wang S."/>
            <person name="Nielsen C.B."/>
            <person name="Butler J."/>
            <person name="Endrizzi M."/>
            <person name="Qui D."/>
            <person name="Ianakiev P."/>
            <person name="Bell-Pedersen D."/>
            <person name="Nelson M.A."/>
            <person name="Werner-Washburne M."/>
            <person name="Selitrennikoff C.P."/>
            <person name="Kinsey J.A."/>
            <person name="Braun E.L."/>
            <person name="Zelter A."/>
            <person name="Schulte U."/>
            <person name="Kothe G.O."/>
            <person name="Jedd G."/>
            <person name="Mewes W."/>
            <person name="Staben C."/>
            <person name="Marcotte E."/>
            <person name="Greenberg D."/>
            <person name="Roy A."/>
            <person name="Foley K."/>
            <person name="Naylor J."/>
            <person name="Stange-Thomann N."/>
            <person name="Barrett R."/>
            <person name="Gnerre S."/>
            <person name="Kamal M."/>
            <person name="Kamvysselis M."/>
            <person name="Mauceli E."/>
            <person name="Bielke C."/>
            <person name="Rudd S."/>
            <person name="Frishman D."/>
            <person name="Krystofova S."/>
            <person name="Rasmussen C."/>
            <person name="Metzenberg R.L."/>
            <person name="Perkins D.D."/>
            <person name="Kroken S."/>
            <person name="Cogoni C."/>
            <person name="Macino G."/>
            <person name="Catcheside D."/>
            <person name="Li W."/>
            <person name="Pratt R.J."/>
            <person name="Osmani S.A."/>
            <person name="DeSouza C.P."/>
            <person name="Glass L."/>
            <person name="Orbach M.J."/>
            <person name="Berglund J.A."/>
            <person name="Voelker R."/>
            <person name="Yarden O."/>
            <person name="Plamann M."/>
            <person name="Seiler S."/>
            <person name="Dunlap J."/>
            <person name="Radford A."/>
            <person name="Aramayo R."/>
            <person name="Natvig D.O."/>
            <person name="Alex L.A."/>
            <person name="Mannhaupt G."/>
            <person name="Ebbole D.J."/>
            <person name="Freitag M."/>
            <person name="Paulsen I."/>
            <person name="Sachs M.S."/>
            <person name="Lander E.S."/>
            <person name="Nusbaum C."/>
            <person name="Birren B."/>
        </authorList>
    </citation>
    <scope>NUCLEOTIDE SEQUENCE [LARGE SCALE GENOMIC DNA]</scope>
    <source>
        <strain evidence="2">ATCC 24698 / 74-OR23-1A / CBS 708.71 / DSM 1257 / FGSC 987</strain>
    </source>
</reference>
<dbReference type="GeneID" id="3878853"/>
<name>Q7SAM4_NEUCR</name>
<dbReference type="EMBL" id="CM002239">
    <property type="protein sequence ID" value="EAA33451.2"/>
    <property type="molecule type" value="Genomic_DNA"/>
</dbReference>
<proteinExistence type="predicted"/>
<dbReference type="AlphaFoldDB" id="Q7SAM4"/>
<dbReference type="Proteomes" id="UP000001805">
    <property type="component" value="Chromosome 4, Linkage Group IV"/>
</dbReference>
<dbReference type="RefSeq" id="XP_962687.2">
    <property type="nucleotide sequence ID" value="XM_957594.3"/>
</dbReference>
<dbReference type="KEGG" id="ncr:NCU08017"/>
<gene>
    <name evidence="1" type="ORF">NCU08017</name>
</gene>
<keyword evidence="2" id="KW-1185">Reference proteome</keyword>
<dbReference type="InParanoid" id="Q7SAM4"/>
<organism evidence="1 2">
    <name type="scientific">Neurospora crassa (strain ATCC 24698 / 74-OR23-1A / CBS 708.71 / DSM 1257 / FGSC 987)</name>
    <dbReference type="NCBI Taxonomy" id="367110"/>
    <lineage>
        <taxon>Eukaryota</taxon>
        <taxon>Fungi</taxon>
        <taxon>Dikarya</taxon>
        <taxon>Ascomycota</taxon>
        <taxon>Pezizomycotina</taxon>
        <taxon>Sordariomycetes</taxon>
        <taxon>Sordariomycetidae</taxon>
        <taxon>Sordariales</taxon>
        <taxon>Sordariaceae</taxon>
        <taxon>Neurospora</taxon>
    </lineage>
</organism>
<protein>
    <submittedName>
        <fullName evidence="1">Uncharacterized protein</fullName>
    </submittedName>
</protein>
<accession>Q7SAM4</accession>
<sequence length="134" mass="15239">MLSRRELKGGRGRTYFLVLEASGRGQINNTNNVLLWPLQARHRQHGSRSRQASHRPCCRRRQGQVHHHPCRQRCLNRRSKVCSRRTPAQHSGLAPLIHGINVDSRRSSSDHYHCQGSGRRGPQDFFFAAGVAGE</sequence>
<dbReference type="HOGENOM" id="CLU_139288_0_0_1"/>
<evidence type="ECO:0000313" key="1">
    <source>
        <dbReference type="EMBL" id="EAA33451.2"/>
    </source>
</evidence>
<evidence type="ECO:0000313" key="2">
    <source>
        <dbReference type="Proteomes" id="UP000001805"/>
    </source>
</evidence>
<dbReference type="VEuPathDB" id="FungiDB:NCU08017"/>